<keyword evidence="2" id="KW-1185">Reference proteome</keyword>
<evidence type="ECO:0000313" key="2">
    <source>
        <dbReference type="Proteomes" id="UP000789396"/>
    </source>
</evidence>
<gene>
    <name evidence="1" type="ORF">RFULGI_LOCUS17399</name>
</gene>
<evidence type="ECO:0000313" key="1">
    <source>
        <dbReference type="EMBL" id="CAG8797665.1"/>
    </source>
</evidence>
<protein>
    <submittedName>
        <fullName evidence="1">16255_t:CDS:1</fullName>
    </submittedName>
</protein>
<name>A0A9N9JUB5_9GLOM</name>
<comment type="caution">
    <text evidence="1">The sequence shown here is derived from an EMBL/GenBank/DDBJ whole genome shotgun (WGS) entry which is preliminary data.</text>
</comment>
<reference evidence="1" key="1">
    <citation type="submission" date="2021-06" db="EMBL/GenBank/DDBJ databases">
        <authorList>
            <person name="Kallberg Y."/>
            <person name="Tangrot J."/>
            <person name="Rosling A."/>
        </authorList>
    </citation>
    <scope>NUCLEOTIDE SEQUENCE</scope>
    <source>
        <strain evidence="1">IN212</strain>
    </source>
</reference>
<dbReference type="EMBL" id="CAJVPZ010068026">
    <property type="protein sequence ID" value="CAG8797665.1"/>
    <property type="molecule type" value="Genomic_DNA"/>
</dbReference>
<proteinExistence type="predicted"/>
<dbReference type="Proteomes" id="UP000789396">
    <property type="component" value="Unassembled WGS sequence"/>
</dbReference>
<dbReference type="AlphaFoldDB" id="A0A9N9JUB5"/>
<accession>A0A9N9JUB5</accession>
<sequence length="48" mass="5629">LEKHHNTSYSKVIEQITSQLANINQKQLATLFEFLNTRPITNEELMNQ</sequence>
<feature type="non-terminal residue" evidence="1">
    <location>
        <position position="1"/>
    </location>
</feature>
<organism evidence="1 2">
    <name type="scientific">Racocetra fulgida</name>
    <dbReference type="NCBI Taxonomy" id="60492"/>
    <lineage>
        <taxon>Eukaryota</taxon>
        <taxon>Fungi</taxon>
        <taxon>Fungi incertae sedis</taxon>
        <taxon>Mucoromycota</taxon>
        <taxon>Glomeromycotina</taxon>
        <taxon>Glomeromycetes</taxon>
        <taxon>Diversisporales</taxon>
        <taxon>Gigasporaceae</taxon>
        <taxon>Racocetra</taxon>
    </lineage>
</organism>
<dbReference type="OrthoDB" id="2465833at2759"/>